<dbReference type="EMBL" id="GBBK01003966">
    <property type="protein sequence ID" value="JAC20516.1"/>
    <property type="molecule type" value="mRNA"/>
</dbReference>
<feature type="domain" description="COMM" evidence="1">
    <location>
        <begin position="115"/>
        <end position="178"/>
    </location>
</feature>
<dbReference type="AlphaFoldDB" id="A0A023FF21"/>
<proteinExistence type="evidence at transcript level"/>
<name>A0A023FF21_AMBCJ</name>
<protein>
    <submittedName>
        <fullName evidence="2">Putative comm domain protein</fullName>
    </submittedName>
</protein>
<dbReference type="InterPro" id="IPR017920">
    <property type="entry name" value="COMM"/>
</dbReference>
<evidence type="ECO:0000313" key="2">
    <source>
        <dbReference type="EMBL" id="JAC20516.1"/>
    </source>
</evidence>
<dbReference type="InterPro" id="IPR047155">
    <property type="entry name" value="COMMD4/6/7/8"/>
</dbReference>
<reference evidence="2" key="1">
    <citation type="submission" date="2014-03" db="EMBL/GenBank/DDBJ databases">
        <title>The sialotranscriptome of Amblyomma triste, Amblyomma parvum and Amblyomma cajennense ticks, uncovered by 454-based RNA-seq.</title>
        <authorList>
            <person name="Garcia G.R."/>
            <person name="Gardinassi L.G."/>
            <person name="Ribeiro J.M."/>
            <person name="Anatriello E."/>
            <person name="Ferreira B.R."/>
            <person name="Moreira H.N."/>
            <person name="Mafra C."/>
            <person name="Olegario M.M."/>
            <person name="Szabo P.J."/>
            <person name="Miranda-Santos I.K."/>
            <person name="Maruyama S.R."/>
        </authorList>
    </citation>
    <scope>NUCLEOTIDE SEQUENCE</scope>
    <source>
        <strain evidence="2">Uberlandia</strain>
        <tissue evidence="2">Salivary glands</tissue>
    </source>
</reference>
<evidence type="ECO:0000259" key="1">
    <source>
        <dbReference type="PROSITE" id="PS51269"/>
    </source>
</evidence>
<dbReference type="PANTHER" id="PTHR16231">
    <property type="entry name" value="COMM DOMAIN-CONTAINING PROTEIN 4-8 FAMILY MEMBER"/>
    <property type="match status" value="1"/>
</dbReference>
<dbReference type="Pfam" id="PF07258">
    <property type="entry name" value="COMM_domain"/>
    <property type="match status" value="1"/>
</dbReference>
<dbReference type="PANTHER" id="PTHR16231:SF2">
    <property type="entry name" value="COMM DOMAIN-CONTAINING PROTEIN 7"/>
    <property type="match status" value="1"/>
</dbReference>
<dbReference type="GO" id="GO:0033209">
    <property type="term" value="P:tumor necrosis factor-mediated signaling pathway"/>
    <property type="evidence" value="ECO:0007669"/>
    <property type="project" value="TreeGrafter"/>
</dbReference>
<dbReference type="Pfam" id="PF21672">
    <property type="entry name" value="COMM_HN"/>
    <property type="match status" value="1"/>
</dbReference>
<dbReference type="PROSITE" id="PS51269">
    <property type="entry name" value="COMM"/>
    <property type="match status" value="1"/>
</dbReference>
<dbReference type="GO" id="GO:0051059">
    <property type="term" value="F:NF-kappaB binding"/>
    <property type="evidence" value="ECO:0007669"/>
    <property type="project" value="TreeGrafter"/>
</dbReference>
<dbReference type="GO" id="GO:0045892">
    <property type="term" value="P:negative regulation of DNA-templated transcription"/>
    <property type="evidence" value="ECO:0007669"/>
    <property type="project" value="TreeGrafter"/>
</dbReference>
<sequence>MKSEEVKLSGGKPSGVVLADIQAVNALSAEQFSELVDVVCRPSARSAPSSSGDASGGHCSETLVLLLSEASRRGLDGAQLSQSLQSIGLEGARAATLAERWSASSAVTPQVRPWQLRDVEWRFGVTVASSSQEPRGSFVQLRLALASGQDVHVEMNLAQFYSLCHEMEQAKLTLEALR</sequence>
<organism evidence="2">
    <name type="scientific">Amblyomma cajennense</name>
    <name type="common">Cayenne tick</name>
    <name type="synonym">Acarus cajennensis</name>
    <dbReference type="NCBI Taxonomy" id="34607"/>
    <lineage>
        <taxon>Eukaryota</taxon>
        <taxon>Metazoa</taxon>
        <taxon>Ecdysozoa</taxon>
        <taxon>Arthropoda</taxon>
        <taxon>Chelicerata</taxon>
        <taxon>Arachnida</taxon>
        <taxon>Acari</taxon>
        <taxon>Parasitiformes</taxon>
        <taxon>Ixodida</taxon>
        <taxon>Ixodoidea</taxon>
        <taxon>Ixodidae</taxon>
        <taxon>Amblyomminae</taxon>
        <taxon>Amblyomma</taxon>
    </lineage>
</organism>
<accession>A0A023FF21</accession>